<evidence type="ECO:0000313" key="2">
    <source>
        <dbReference type="EMBL" id="KAK6953873.1"/>
    </source>
</evidence>
<dbReference type="AlphaFoldDB" id="A0AAX6MN44"/>
<feature type="compositionally biased region" description="Low complexity" evidence="1">
    <location>
        <begin position="345"/>
        <end position="357"/>
    </location>
</feature>
<comment type="caution">
    <text evidence="2">The sequence shown here is derived from an EMBL/GenBank/DDBJ whole genome shotgun (WGS) entry which is preliminary data.</text>
</comment>
<accession>A0AAX6MN44</accession>
<feature type="region of interest" description="Disordered" evidence="1">
    <location>
        <begin position="1"/>
        <end position="69"/>
    </location>
</feature>
<sequence length="367" mass="40365">MTRSPSSTPIKQQKAKREDGDDDDNQVAASPAPAKRVKISNSIPGTPVSKQTPPPESSPPSPKPLPESYMIEGLENDDMYRMVEDEFLSTAQQFTAHLHAAEYHRLKAASKSQNADTIRDISRPVVGRMTDPVKLKQERKARLEKQRAATRKAKASKGQNDDSTASESDLWRTASLHGLMESPRKKVTRLDNLTKVPTITRAAAGFSTAKPGQLLATSHPTRNDLTSSRPIPKSTSIHNSETESDDEDLDTPSTRVLTNTKGRFIPSMSTPTPQTPKPRQAPATTRDDHPLRRAEKVHPIIRQPGTRTTVESSASLDDEAGSGDFLSRLKQRQEDRKRNREQRSKQAAAAASSNAQSTNDDIIPGFL</sequence>
<gene>
    <name evidence="2" type="ORF">Daesc_003835</name>
</gene>
<feature type="compositionally biased region" description="Pro residues" evidence="1">
    <location>
        <begin position="52"/>
        <end position="65"/>
    </location>
</feature>
<feature type="compositionally biased region" description="Polar residues" evidence="1">
    <location>
        <begin position="255"/>
        <end position="272"/>
    </location>
</feature>
<name>A0AAX6MN44_9PEZI</name>
<reference evidence="2 3" key="1">
    <citation type="journal article" date="2024" name="Front Chem Biol">
        <title>Unveiling the potential of Daldinia eschscholtzii MFLUCC 19-0629 through bioactivity and bioinformatics studies for enhanced sustainable agriculture production.</title>
        <authorList>
            <person name="Brooks S."/>
            <person name="Weaver J.A."/>
            <person name="Klomchit A."/>
            <person name="Alharthi S.A."/>
            <person name="Onlamun T."/>
            <person name="Nurani R."/>
            <person name="Vong T.K."/>
            <person name="Alberti F."/>
            <person name="Greco C."/>
        </authorList>
    </citation>
    <scope>NUCLEOTIDE SEQUENCE [LARGE SCALE GENOMIC DNA]</scope>
    <source>
        <strain evidence="2">MFLUCC 19-0629</strain>
    </source>
</reference>
<evidence type="ECO:0000313" key="3">
    <source>
        <dbReference type="Proteomes" id="UP001369815"/>
    </source>
</evidence>
<feature type="region of interest" description="Disordered" evidence="1">
    <location>
        <begin position="135"/>
        <end position="169"/>
    </location>
</feature>
<feature type="compositionally biased region" description="Basic and acidic residues" evidence="1">
    <location>
        <begin position="331"/>
        <end position="344"/>
    </location>
</feature>
<evidence type="ECO:0000256" key="1">
    <source>
        <dbReference type="SAM" id="MobiDB-lite"/>
    </source>
</evidence>
<dbReference type="EMBL" id="JBANMG010000004">
    <property type="protein sequence ID" value="KAK6953873.1"/>
    <property type="molecule type" value="Genomic_DNA"/>
</dbReference>
<proteinExistence type="predicted"/>
<feature type="compositionally biased region" description="Polar residues" evidence="1">
    <location>
        <begin position="1"/>
        <end position="11"/>
    </location>
</feature>
<feature type="compositionally biased region" description="Polar residues" evidence="1">
    <location>
        <begin position="157"/>
        <end position="167"/>
    </location>
</feature>
<feature type="compositionally biased region" description="Basic and acidic residues" evidence="1">
    <location>
        <begin position="135"/>
        <end position="147"/>
    </location>
</feature>
<feature type="compositionally biased region" description="Polar residues" evidence="1">
    <location>
        <begin position="215"/>
        <end position="239"/>
    </location>
</feature>
<protein>
    <submittedName>
        <fullName evidence="2">Uncharacterized protein</fullName>
    </submittedName>
</protein>
<feature type="compositionally biased region" description="Polar residues" evidence="1">
    <location>
        <begin position="39"/>
        <end position="51"/>
    </location>
</feature>
<feature type="region of interest" description="Disordered" evidence="1">
    <location>
        <begin position="210"/>
        <end position="367"/>
    </location>
</feature>
<feature type="compositionally biased region" description="Basic and acidic residues" evidence="1">
    <location>
        <begin position="285"/>
        <end position="298"/>
    </location>
</feature>
<keyword evidence="3" id="KW-1185">Reference proteome</keyword>
<dbReference type="Proteomes" id="UP001369815">
    <property type="component" value="Unassembled WGS sequence"/>
</dbReference>
<organism evidence="2 3">
    <name type="scientific">Daldinia eschscholtzii</name>
    <dbReference type="NCBI Taxonomy" id="292717"/>
    <lineage>
        <taxon>Eukaryota</taxon>
        <taxon>Fungi</taxon>
        <taxon>Dikarya</taxon>
        <taxon>Ascomycota</taxon>
        <taxon>Pezizomycotina</taxon>
        <taxon>Sordariomycetes</taxon>
        <taxon>Xylariomycetidae</taxon>
        <taxon>Xylariales</taxon>
        <taxon>Hypoxylaceae</taxon>
        <taxon>Daldinia</taxon>
    </lineage>
</organism>
<feature type="compositionally biased region" description="Polar residues" evidence="1">
    <location>
        <begin position="305"/>
        <end position="315"/>
    </location>
</feature>